<feature type="transmembrane region" description="Helical" evidence="1">
    <location>
        <begin position="398"/>
        <end position="418"/>
    </location>
</feature>
<organism evidence="2 3">
    <name type="scientific">Roseibium porphyridii</name>
    <dbReference type="NCBI Taxonomy" id="2866279"/>
    <lineage>
        <taxon>Bacteria</taxon>
        <taxon>Pseudomonadati</taxon>
        <taxon>Pseudomonadota</taxon>
        <taxon>Alphaproteobacteria</taxon>
        <taxon>Hyphomicrobiales</taxon>
        <taxon>Stappiaceae</taxon>
        <taxon>Roseibium</taxon>
    </lineage>
</organism>
<dbReference type="EMBL" id="CP120863">
    <property type="protein sequence ID" value="WFE89706.1"/>
    <property type="molecule type" value="Genomic_DNA"/>
</dbReference>
<keyword evidence="1" id="KW-0812">Transmembrane</keyword>
<evidence type="ECO:0000313" key="2">
    <source>
        <dbReference type="EMBL" id="WFE89706.1"/>
    </source>
</evidence>
<reference evidence="2 3" key="1">
    <citation type="submission" date="2023-03" db="EMBL/GenBank/DDBJ databases">
        <title>Roseibium porphyridii sp. nov. and Roseibium rhodosorbium sp. nov. isolated from marine algae, Porphyridium cruentum and Rhodosorus marinus, respectively.</title>
        <authorList>
            <person name="Lee M.W."/>
            <person name="Choi B.J."/>
            <person name="Lee J.K."/>
            <person name="Choi D.G."/>
            <person name="Baek J.H."/>
            <person name="Bayburt H."/>
            <person name="Kim J.M."/>
            <person name="Han D.M."/>
            <person name="Kim K.H."/>
            <person name="Jeon C.O."/>
        </authorList>
    </citation>
    <scope>NUCLEOTIDE SEQUENCE [LARGE SCALE GENOMIC DNA]</scope>
    <source>
        <strain evidence="2 3">KMA01</strain>
    </source>
</reference>
<proteinExistence type="predicted"/>
<dbReference type="PANTHER" id="PTHR30092">
    <property type="entry name" value="INNER MEMBRANE PROTEIN CRED"/>
    <property type="match status" value="1"/>
</dbReference>
<name>A0ABY8F389_9HYPH</name>
<keyword evidence="1" id="KW-1133">Transmembrane helix</keyword>
<feature type="transmembrane region" description="Helical" evidence="1">
    <location>
        <begin position="347"/>
        <end position="366"/>
    </location>
</feature>
<gene>
    <name evidence="2" type="primary">creD</name>
    <name evidence="2" type="ORF">K1718_26725</name>
</gene>
<dbReference type="PIRSF" id="PIRSF004548">
    <property type="entry name" value="CreD"/>
    <property type="match status" value="1"/>
</dbReference>
<protein>
    <submittedName>
        <fullName evidence="2">Cell envelope integrity protein CreD</fullName>
    </submittedName>
</protein>
<keyword evidence="3" id="KW-1185">Reference proteome</keyword>
<dbReference type="InterPro" id="IPR010364">
    <property type="entry name" value="Uncharacterised_IM_CreD"/>
</dbReference>
<evidence type="ECO:0000256" key="1">
    <source>
        <dbReference type="SAM" id="Phobius"/>
    </source>
</evidence>
<dbReference type="Pfam" id="PF06123">
    <property type="entry name" value="CreD"/>
    <property type="match status" value="1"/>
</dbReference>
<feature type="transmembrane region" description="Helical" evidence="1">
    <location>
        <begin position="373"/>
        <end position="392"/>
    </location>
</feature>
<accession>A0ABY8F389</accession>
<dbReference type="RefSeq" id="WP_285806047.1">
    <property type="nucleotide sequence ID" value="NZ_CP120863.1"/>
</dbReference>
<keyword evidence="1" id="KW-0472">Membrane</keyword>
<dbReference type="NCBIfam" id="NF008712">
    <property type="entry name" value="PRK11715.1-1"/>
    <property type="match status" value="1"/>
</dbReference>
<dbReference type="PANTHER" id="PTHR30092:SF0">
    <property type="entry name" value="INNER MEMBRANE PROTEIN CRED"/>
    <property type="match status" value="1"/>
</dbReference>
<evidence type="ECO:0000313" key="3">
    <source>
        <dbReference type="Proteomes" id="UP001209803"/>
    </source>
</evidence>
<feature type="transmembrane region" description="Helical" evidence="1">
    <location>
        <begin position="322"/>
        <end position="341"/>
    </location>
</feature>
<dbReference type="Proteomes" id="UP001209803">
    <property type="component" value="Chromosome"/>
</dbReference>
<sequence>MVLLVPSVFVWVLVEERADRAQEVARDIAKSWGGTQEVNGPYLVVPYTETYQQEIDDKSVTKVVQRAAVLFPEVLEIGGDIGVEDRKKSIYSLPVYHGSLQLRGRFAARPTNMFRAMHGGTINVAYNQAVLTIGIGDVRALKSEVSLKLNGVQSLPFEPGLGSLAMNPQYRAGRAQNPSGINVAIPHATWRDGFTFDIPLQLNGSRAIYVAPAGQTTKVALKSDWPHPGFTGAFLPETREISENGFDANWTIPYLARGIPKVLTTNSVPLQDKMLGVKFVEPVDFYQTISRSLKYAIGFISLTFLAVFVLEMRSGWHFHWIQYGLVGLALIIFYVMLLAFAEHVGYALAYLIAALAATFLNAAYVGTSLRSKVAGMVMFLVLASIFAVLYALMREQDYALLIGSVIAFVALAVTMFVTQRIDWSGQQT</sequence>